<organism evidence="2 3">
    <name type="scientific">Methanobrevibacter thaueri</name>
    <dbReference type="NCBI Taxonomy" id="190975"/>
    <lineage>
        <taxon>Archaea</taxon>
        <taxon>Methanobacteriati</taxon>
        <taxon>Methanobacteriota</taxon>
        <taxon>Methanomada group</taxon>
        <taxon>Methanobacteria</taxon>
        <taxon>Methanobacteriales</taxon>
        <taxon>Methanobacteriaceae</taxon>
        <taxon>Methanobrevibacter</taxon>
    </lineage>
</organism>
<reference evidence="2" key="1">
    <citation type="submission" date="2019-04" db="EMBL/GenBank/DDBJ databases">
        <title>Evolution of Biomass-Degrading Anaerobic Consortia Revealed by Metagenomics.</title>
        <authorList>
            <person name="Peng X."/>
        </authorList>
    </citation>
    <scope>NUCLEOTIDE SEQUENCE</scope>
    <source>
        <strain evidence="2">SIG18</strain>
    </source>
</reference>
<name>A0A8T3V394_9EURY</name>
<feature type="non-terminal residue" evidence="2">
    <location>
        <position position="330"/>
    </location>
</feature>
<proteinExistence type="predicted"/>
<dbReference type="AlphaFoldDB" id="A0A8T3V394"/>
<accession>A0A8T3V394</accession>
<evidence type="ECO:0000256" key="1">
    <source>
        <dbReference type="SAM" id="Phobius"/>
    </source>
</evidence>
<keyword evidence="1" id="KW-0812">Transmembrane</keyword>
<comment type="caution">
    <text evidence="2">The sequence shown here is derived from an EMBL/GenBank/DDBJ whole genome shotgun (WGS) entry which is preliminary data.</text>
</comment>
<evidence type="ECO:0000313" key="3">
    <source>
        <dbReference type="Proteomes" id="UP000783037"/>
    </source>
</evidence>
<dbReference type="InterPro" id="IPR018674">
    <property type="entry name" value="DUF2142_membrane"/>
</dbReference>
<keyword evidence="1" id="KW-1133">Transmembrane helix</keyword>
<protein>
    <submittedName>
        <fullName evidence="2">DUF2142 domain-containing protein</fullName>
    </submittedName>
</protein>
<feature type="transmembrane region" description="Helical" evidence="1">
    <location>
        <begin position="209"/>
        <end position="230"/>
    </location>
</feature>
<evidence type="ECO:0000313" key="2">
    <source>
        <dbReference type="EMBL" id="MBE6500993.1"/>
    </source>
</evidence>
<gene>
    <name evidence="2" type="ORF">E7Z79_00965</name>
</gene>
<dbReference type="Proteomes" id="UP000783037">
    <property type="component" value="Unassembled WGS sequence"/>
</dbReference>
<sequence length="330" mass="37227">MKMSENIPEIFLKSKNYLIIYLIFIAVTCASTLSARNFANPQFVMASFIIVAILGIFCIIYYFMHDSENELYKVAFVIILCFGIMSALIVPIADVSDELEHLTRAEITSQGVIFPHWEDGPNNLTRLYNHTSEGKISQELNTDVGFRTSQSHMFFLDNLEKTVFETPDDTDKISNSTMLDGSAFEQNPFYGYLPQAVGIFLAKLFDMNVIWMLWLGRIFNLVFYAFLISLAIKISPVLKVQLLTVACIPLSIYQAASVSIDSMMIGLGILTIAYFIYLYKAEEESLGAKHVALFCGLSLLLGLCKLPYLAFVFLILLVPQGNFKDKNILR</sequence>
<feature type="transmembrane region" description="Helical" evidence="1">
    <location>
        <begin position="262"/>
        <end position="279"/>
    </location>
</feature>
<feature type="transmembrane region" description="Helical" evidence="1">
    <location>
        <begin position="291"/>
        <end position="318"/>
    </location>
</feature>
<feature type="transmembrane region" description="Helical" evidence="1">
    <location>
        <begin position="44"/>
        <end position="64"/>
    </location>
</feature>
<dbReference type="RefSeq" id="WP_303738115.1">
    <property type="nucleotide sequence ID" value="NZ_SUTK01000002.1"/>
</dbReference>
<dbReference type="Pfam" id="PF09913">
    <property type="entry name" value="DUF2142"/>
    <property type="match status" value="1"/>
</dbReference>
<feature type="transmembrane region" description="Helical" evidence="1">
    <location>
        <begin position="71"/>
        <end position="93"/>
    </location>
</feature>
<dbReference type="EMBL" id="SUTK01000002">
    <property type="protein sequence ID" value="MBE6500993.1"/>
    <property type="molecule type" value="Genomic_DNA"/>
</dbReference>
<keyword evidence="1" id="KW-0472">Membrane</keyword>